<accession>A0A9D2KDR3</accession>
<reference evidence="1" key="1">
    <citation type="journal article" date="2021" name="PeerJ">
        <title>Extensive microbial diversity within the chicken gut microbiome revealed by metagenomics and culture.</title>
        <authorList>
            <person name="Gilroy R."/>
            <person name="Ravi A."/>
            <person name="Getino M."/>
            <person name="Pursley I."/>
            <person name="Horton D.L."/>
            <person name="Alikhan N.F."/>
            <person name="Baker D."/>
            <person name="Gharbi K."/>
            <person name="Hall N."/>
            <person name="Watson M."/>
            <person name="Adriaenssens E.M."/>
            <person name="Foster-Nyarko E."/>
            <person name="Jarju S."/>
            <person name="Secka A."/>
            <person name="Antonio M."/>
            <person name="Oren A."/>
            <person name="Chaudhuri R.R."/>
            <person name="La Ragione R."/>
            <person name="Hildebrand F."/>
            <person name="Pallen M.J."/>
        </authorList>
    </citation>
    <scope>NUCLEOTIDE SEQUENCE</scope>
    <source>
        <strain evidence="1">CHK118-2852</strain>
    </source>
</reference>
<gene>
    <name evidence="1" type="ORF">H9807_08960</name>
</gene>
<proteinExistence type="predicted"/>
<protein>
    <submittedName>
        <fullName evidence="1">Right-handed parallel beta-helix repeat-containing protein</fullName>
    </submittedName>
</protein>
<dbReference type="Proteomes" id="UP000824108">
    <property type="component" value="Unassembled WGS sequence"/>
</dbReference>
<dbReference type="Gene3D" id="2.160.20.10">
    <property type="entry name" value="Single-stranded right-handed beta-helix, Pectin lyase-like"/>
    <property type="match status" value="1"/>
</dbReference>
<evidence type="ECO:0000313" key="2">
    <source>
        <dbReference type="Proteomes" id="UP000824108"/>
    </source>
</evidence>
<name>A0A9D2KDR3_9BACE</name>
<organism evidence="1 2">
    <name type="scientific">Candidatus Bacteroides merdavium</name>
    <dbReference type="NCBI Taxonomy" id="2838472"/>
    <lineage>
        <taxon>Bacteria</taxon>
        <taxon>Pseudomonadati</taxon>
        <taxon>Bacteroidota</taxon>
        <taxon>Bacteroidia</taxon>
        <taxon>Bacteroidales</taxon>
        <taxon>Bacteroidaceae</taxon>
        <taxon>Bacteroides</taxon>
    </lineage>
</organism>
<dbReference type="InterPro" id="IPR012334">
    <property type="entry name" value="Pectin_lyas_fold"/>
</dbReference>
<dbReference type="SMART" id="SM00710">
    <property type="entry name" value="PbH1"/>
    <property type="match status" value="7"/>
</dbReference>
<dbReference type="SUPFAM" id="SSF51126">
    <property type="entry name" value="Pectin lyase-like"/>
    <property type="match status" value="2"/>
</dbReference>
<dbReference type="AlphaFoldDB" id="A0A9D2KDR3"/>
<dbReference type="EMBL" id="DXAV01000074">
    <property type="protein sequence ID" value="HIZ92225.1"/>
    <property type="molecule type" value="Genomic_DNA"/>
</dbReference>
<dbReference type="InterPro" id="IPR006626">
    <property type="entry name" value="PbH1"/>
</dbReference>
<sequence>MGGMYLTSCTSSTAPTYYIDPIDGNDTSSGRSPQEAWKSLERVKGLTLMPGEQLLLKRGTTLKGELEISAKGAAGQSVTVGSYGDETLPKPCIVGNENSLYAVRIFNSEYVTVRDLEIVNTGKQPLPLRTGLKIECRDYGVAHNIRINGLTIRDVNGSPVKELGGGSGIYIVNEGYKTRSRFDSLIIENCHILRCTRNAMIWAGYYDRRNWFPSKHTVVRGNLIEEVPGDGIVPIGCDSTLIEYNVMRNCPDVLPMTEAAAGFWPWSCDNTTIQFNHVSGHKAPWDAQAYDCDYNCTNTVIQYNYSHDNYGGLVLVCDSGKERTYSLGNKNSTVRYNVSIGDGIRPKPTRQGMFSPSIHIAGRVEDTHIECNIIHANTKPATDIDRSMIVSDNWDGYADGTTFSRNIFYTAEPSCFNFTQSTDNVFSGNWYLGTYASLPNDPEAKTSCQLYEEQILSVGRDGYRGLEKLMTQRNVCGTPFLFIDRERIEAFFAQLD</sequence>
<reference evidence="1" key="2">
    <citation type="submission" date="2021-04" db="EMBL/GenBank/DDBJ databases">
        <authorList>
            <person name="Gilroy R."/>
        </authorList>
    </citation>
    <scope>NUCLEOTIDE SEQUENCE</scope>
    <source>
        <strain evidence="1">CHK118-2852</strain>
    </source>
</reference>
<comment type="caution">
    <text evidence="1">The sequence shown here is derived from an EMBL/GenBank/DDBJ whole genome shotgun (WGS) entry which is preliminary data.</text>
</comment>
<dbReference type="InterPro" id="IPR011050">
    <property type="entry name" value="Pectin_lyase_fold/virulence"/>
</dbReference>
<evidence type="ECO:0000313" key="1">
    <source>
        <dbReference type="EMBL" id="HIZ92225.1"/>
    </source>
</evidence>